<comment type="caution">
    <text evidence="6">The sequence shown here is derived from an EMBL/GenBank/DDBJ whole genome shotgun (WGS) entry which is preliminary data.</text>
</comment>
<evidence type="ECO:0000313" key="6">
    <source>
        <dbReference type="EMBL" id="KAL1207674.1"/>
    </source>
</evidence>
<keyword evidence="3" id="KW-0863">Zinc-finger</keyword>
<dbReference type="PROSITE" id="PS50081">
    <property type="entry name" value="ZF_DAG_PE_2"/>
    <property type="match status" value="1"/>
</dbReference>
<evidence type="ECO:0000256" key="3">
    <source>
        <dbReference type="ARBA" id="ARBA00022771"/>
    </source>
</evidence>
<keyword evidence="4" id="KW-0862">Zinc</keyword>
<dbReference type="Pfam" id="PF03107">
    <property type="entry name" value="C1_2"/>
    <property type="match status" value="4"/>
</dbReference>
<dbReference type="GO" id="GO:0008270">
    <property type="term" value="F:zinc ion binding"/>
    <property type="evidence" value="ECO:0007669"/>
    <property type="project" value="UniProtKB-KW"/>
</dbReference>
<dbReference type="InterPro" id="IPR046349">
    <property type="entry name" value="C1-like_sf"/>
</dbReference>
<reference evidence="6 7" key="1">
    <citation type="submission" date="2024-04" db="EMBL/GenBank/DDBJ databases">
        <title>Genome assembly C_amara_ONT_v2.</title>
        <authorList>
            <person name="Yant L."/>
            <person name="Moore C."/>
            <person name="Slenker M."/>
        </authorList>
    </citation>
    <scope>NUCLEOTIDE SEQUENCE [LARGE SCALE GENOMIC DNA]</scope>
    <source>
        <tissue evidence="6">Leaf</tissue>
    </source>
</reference>
<dbReference type="InterPro" id="IPR002219">
    <property type="entry name" value="PKC_DAG/PE"/>
</dbReference>
<feature type="domain" description="Phorbol-ester/DAG-type" evidence="5">
    <location>
        <begin position="394"/>
        <end position="449"/>
    </location>
</feature>
<keyword evidence="1" id="KW-0479">Metal-binding</keyword>
<dbReference type="InterPro" id="IPR004146">
    <property type="entry name" value="DC1"/>
</dbReference>
<dbReference type="SMART" id="SM00109">
    <property type="entry name" value="C1"/>
    <property type="match status" value="5"/>
</dbReference>
<keyword evidence="7" id="KW-1185">Reference proteome</keyword>
<name>A0ABD1ATT5_CARAN</name>
<proteinExistence type="predicted"/>
<evidence type="ECO:0000256" key="1">
    <source>
        <dbReference type="ARBA" id="ARBA00022723"/>
    </source>
</evidence>
<organism evidence="6 7">
    <name type="scientific">Cardamine amara subsp. amara</name>
    <dbReference type="NCBI Taxonomy" id="228776"/>
    <lineage>
        <taxon>Eukaryota</taxon>
        <taxon>Viridiplantae</taxon>
        <taxon>Streptophyta</taxon>
        <taxon>Embryophyta</taxon>
        <taxon>Tracheophyta</taxon>
        <taxon>Spermatophyta</taxon>
        <taxon>Magnoliopsida</taxon>
        <taxon>eudicotyledons</taxon>
        <taxon>Gunneridae</taxon>
        <taxon>Pentapetalae</taxon>
        <taxon>rosids</taxon>
        <taxon>malvids</taxon>
        <taxon>Brassicales</taxon>
        <taxon>Brassicaceae</taxon>
        <taxon>Cardamineae</taxon>
        <taxon>Cardamine</taxon>
    </lineage>
</organism>
<dbReference type="SMART" id="SM00249">
    <property type="entry name" value="PHD"/>
    <property type="match status" value="5"/>
</dbReference>
<gene>
    <name evidence="6" type="ORF">V5N11_013511</name>
</gene>
<dbReference type="PANTHER" id="PTHR46288">
    <property type="entry name" value="PHORBOL-ESTER/DAG-TYPE DOMAIN-CONTAINING PROTEIN"/>
    <property type="match status" value="1"/>
</dbReference>
<sequence length="574" mass="66095">MGKLEHFSHSCPLTSPEIVAYGICNICFKDKPIEFACKPCNFDICKACSNLPHKVSHNFHSEHSLEFCLFQYDRKPGFIVCSGCGNMSSCSFYECKECEIYLELGCALLKNILRAWDVREMLHYSHEHLLRRCRPGLDARGSCLLCELPITPSSICYGCVYCYSFLHERCLDLPTEIHHPVHPKHSLSRLDYIRSGGRTSCAACRDKVESVPFGCLECNFYIHMRCVDSLLRGLKHESHEAHRLFYVASNAKEDFGRKSPCQICMETTVSSLGSYYHCIECDFHFHFECLRIPESMFKRSCHVHPLVCKKFSEEDDSLEYCGVCETMVHAGHQVYSCEECDFIGHIECILREEEPSPLYLKDLYSCGEDVTRATNQEDYETNKLGNKLMINDIDHNHVMTSIEICELDDKEHCDICEREILGNPWKCETCSFVTHNFCVELGKPSRHRCHWKHLLTLLPKPLATDMMSCKSCREDIKGFNLFCRICDFIIHVSCAMKGKRFLGMLGPKVVGTWRGRCVKGKHRMVQVMFSRSYQIVCVICNERVFGKAVSCLECETVYHLLCIDQHRSKEMIVD</sequence>
<dbReference type="AlphaFoldDB" id="A0ABD1ATT5"/>
<dbReference type="SUPFAM" id="SSF57889">
    <property type="entry name" value="Cysteine-rich domain"/>
    <property type="match status" value="4"/>
</dbReference>
<evidence type="ECO:0000313" key="7">
    <source>
        <dbReference type="Proteomes" id="UP001558713"/>
    </source>
</evidence>
<protein>
    <submittedName>
        <fullName evidence="6">Protein VACUOLELESS GAMETOPHYTES</fullName>
    </submittedName>
</protein>
<keyword evidence="2" id="KW-0677">Repeat</keyword>
<dbReference type="Proteomes" id="UP001558713">
    <property type="component" value="Unassembled WGS sequence"/>
</dbReference>
<evidence type="ECO:0000256" key="4">
    <source>
        <dbReference type="ARBA" id="ARBA00022833"/>
    </source>
</evidence>
<dbReference type="EMBL" id="JBANAX010000468">
    <property type="protein sequence ID" value="KAL1207674.1"/>
    <property type="molecule type" value="Genomic_DNA"/>
</dbReference>
<accession>A0ABD1ATT5</accession>
<evidence type="ECO:0000256" key="2">
    <source>
        <dbReference type="ARBA" id="ARBA00022737"/>
    </source>
</evidence>
<dbReference type="PANTHER" id="PTHR46288:SF86">
    <property type="entry name" value="PHORBOL-ESTER_DAG-TYPE DOMAIN-CONTAINING PROTEIN"/>
    <property type="match status" value="1"/>
</dbReference>
<evidence type="ECO:0000259" key="5">
    <source>
        <dbReference type="PROSITE" id="PS50081"/>
    </source>
</evidence>
<dbReference type="InterPro" id="IPR001965">
    <property type="entry name" value="Znf_PHD"/>
</dbReference>